<dbReference type="PROSITE" id="PS50943">
    <property type="entry name" value="HTH_CROC1"/>
    <property type="match status" value="1"/>
</dbReference>
<dbReference type="CDD" id="cd00093">
    <property type="entry name" value="HTH_XRE"/>
    <property type="match status" value="1"/>
</dbReference>
<reference evidence="2" key="2">
    <citation type="submission" date="2020-09" db="EMBL/GenBank/DDBJ databases">
        <authorList>
            <person name="Sun Q."/>
            <person name="Ohkuma M."/>
        </authorList>
    </citation>
    <scope>NUCLEOTIDE SEQUENCE</scope>
    <source>
        <strain evidence="2">JCM 14719</strain>
    </source>
</reference>
<evidence type="ECO:0000313" key="3">
    <source>
        <dbReference type="Proteomes" id="UP000637720"/>
    </source>
</evidence>
<reference evidence="2" key="1">
    <citation type="journal article" date="2014" name="Int. J. Syst. Evol. Microbiol.">
        <title>Complete genome sequence of Corynebacterium casei LMG S-19264T (=DSM 44701T), isolated from a smear-ripened cheese.</title>
        <authorList>
            <consortium name="US DOE Joint Genome Institute (JGI-PGF)"/>
            <person name="Walter F."/>
            <person name="Albersmeier A."/>
            <person name="Kalinowski J."/>
            <person name="Ruckert C."/>
        </authorList>
    </citation>
    <scope>NUCLEOTIDE SEQUENCE</scope>
    <source>
        <strain evidence="2">JCM 14719</strain>
    </source>
</reference>
<dbReference type="InterPro" id="IPR001387">
    <property type="entry name" value="Cro/C1-type_HTH"/>
</dbReference>
<accession>A0A8J3BEK3</accession>
<dbReference type="AlphaFoldDB" id="A0A8J3BEK3"/>
<evidence type="ECO:0000259" key="1">
    <source>
        <dbReference type="PROSITE" id="PS50943"/>
    </source>
</evidence>
<evidence type="ECO:0000313" key="2">
    <source>
        <dbReference type="EMBL" id="GGK04837.1"/>
    </source>
</evidence>
<gene>
    <name evidence="2" type="ORF">GCM10007043_18630</name>
</gene>
<dbReference type="PANTHER" id="PTHR37038">
    <property type="entry name" value="TRANSCRIPTIONAL REGULATOR-RELATED"/>
    <property type="match status" value="1"/>
</dbReference>
<sequence length="288" mass="32623">MSLGQTIRTLRQRRGMSQSELAEGICTQSEISRIENDLVLPQLNTLKKIAARLGVTLYELSEGSEESSQRIETLRRIHRYVRQQKWQELAALLDEEEQSAASREPFFRAALTWARAVVVMEAEEKPHRAITLLHNLLHKMVPLTLALQGQVEMTLGDALLRTAQPEEARHILERAFHRMESAPSQYEPWVPVRTAYLLSLAHWQLQQATRSLYWAETALELADAHDLSYLVGQAHLQAAVVLAHTGRSAEAHRHLEKAACAARLTDDASLQAEIAQWEGMLFAQRQNS</sequence>
<dbReference type="Pfam" id="PF01381">
    <property type="entry name" value="HTH_3"/>
    <property type="match status" value="1"/>
</dbReference>
<feature type="domain" description="HTH cro/C1-type" evidence="1">
    <location>
        <begin position="7"/>
        <end position="60"/>
    </location>
</feature>
<dbReference type="Proteomes" id="UP000637720">
    <property type="component" value="Unassembled WGS sequence"/>
</dbReference>
<dbReference type="EMBL" id="BMOF01000043">
    <property type="protein sequence ID" value="GGK04837.1"/>
    <property type="molecule type" value="Genomic_DNA"/>
</dbReference>
<dbReference type="PANTHER" id="PTHR37038:SF14">
    <property type="entry name" value="TRANSCRIPTIONAL ACTIVATOR"/>
    <property type="match status" value="1"/>
</dbReference>
<protein>
    <submittedName>
        <fullName evidence="2">Transcriptional regulator</fullName>
    </submittedName>
</protein>
<dbReference type="InterPro" id="IPR010982">
    <property type="entry name" value="Lambda_DNA-bd_dom_sf"/>
</dbReference>
<dbReference type="SUPFAM" id="SSF48452">
    <property type="entry name" value="TPR-like"/>
    <property type="match status" value="1"/>
</dbReference>
<organism evidence="2 3">
    <name type="scientific">Calditerricola satsumensis</name>
    <dbReference type="NCBI Taxonomy" id="373054"/>
    <lineage>
        <taxon>Bacteria</taxon>
        <taxon>Bacillati</taxon>
        <taxon>Bacillota</taxon>
        <taxon>Bacilli</taxon>
        <taxon>Bacillales</taxon>
        <taxon>Bacillaceae</taxon>
        <taxon>Calditerricola</taxon>
    </lineage>
</organism>
<dbReference type="SUPFAM" id="SSF47413">
    <property type="entry name" value="lambda repressor-like DNA-binding domains"/>
    <property type="match status" value="1"/>
</dbReference>
<proteinExistence type="predicted"/>
<dbReference type="InterPro" id="IPR053163">
    <property type="entry name" value="HTH-type_regulator_Rgg"/>
</dbReference>
<comment type="caution">
    <text evidence="2">The sequence shown here is derived from an EMBL/GenBank/DDBJ whole genome shotgun (WGS) entry which is preliminary data.</text>
</comment>
<dbReference type="SMART" id="SM00530">
    <property type="entry name" value="HTH_XRE"/>
    <property type="match status" value="1"/>
</dbReference>
<keyword evidence="3" id="KW-1185">Reference proteome</keyword>
<name>A0A8J3BEK3_9BACI</name>
<dbReference type="InterPro" id="IPR011990">
    <property type="entry name" value="TPR-like_helical_dom_sf"/>
</dbReference>
<dbReference type="GO" id="GO:0003677">
    <property type="term" value="F:DNA binding"/>
    <property type="evidence" value="ECO:0007669"/>
    <property type="project" value="InterPro"/>
</dbReference>
<dbReference type="RefSeq" id="WP_054669987.1">
    <property type="nucleotide sequence ID" value="NZ_BMOF01000043.1"/>
</dbReference>
<dbReference type="Gene3D" id="1.25.40.10">
    <property type="entry name" value="Tetratricopeptide repeat domain"/>
    <property type="match status" value="1"/>
</dbReference>